<evidence type="ECO:0000256" key="5">
    <source>
        <dbReference type="ARBA" id="ARBA00023136"/>
    </source>
</evidence>
<evidence type="ECO:0000256" key="3">
    <source>
        <dbReference type="ARBA" id="ARBA00022692"/>
    </source>
</evidence>
<dbReference type="AlphaFoldDB" id="A0A2N3PRU8"/>
<gene>
    <name evidence="7" type="ORF">CWS72_18025</name>
</gene>
<feature type="transmembrane region" description="Helical" evidence="6">
    <location>
        <begin position="94"/>
        <end position="117"/>
    </location>
</feature>
<name>A0A2N3PRU8_9PROT</name>
<evidence type="ECO:0000256" key="2">
    <source>
        <dbReference type="ARBA" id="ARBA00005268"/>
    </source>
</evidence>
<feature type="transmembrane region" description="Helical" evidence="6">
    <location>
        <begin position="12"/>
        <end position="33"/>
    </location>
</feature>
<keyword evidence="8" id="KW-1185">Reference proteome</keyword>
<dbReference type="OrthoDB" id="9791807at2"/>
<dbReference type="Proteomes" id="UP000233293">
    <property type="component" value="Unassembled WGS sequence"/>
</dbReference>
<sequence>MNGYIALSATDLALGSLLVLANAALSLALHLGVHRRLLIAAVRMVVQLSLMGLVLATLFSHVSPWWTGLAALVMVLFAGREATARQDRPLAGWWSFGLGTSCMSMAACLVTIFALTTALRPDPWYDPRYAIPLLGMILGNTMTGVSLGLNTLTNGLAQRRSGVEARLMLGAPRFEALGPVIRDALRNALMPTINSMSATGVVSLPGMMTGQILGGVAPMEAVKYQILIMFLIAGGTGIGAVGAVMGGVFRLTDARHRLRLDRLRPLSGE</sequence>
<feature type="transmembrane region" description="Helical" evidence="6">
    <location>
        <begin position="226"/>
        <end position="249"/>
    </location>
</feature>
<dbReference type="GO" id="GO:0005886">
    <property type="term" value="C:plasma membrane"/>
    <property type="evidence" value="ECO:0007669"/>
    <property type="project" value="TreeGrafter"/>
</dbReference>
<feature type="transmembrane region" description="Helical" evidence="6">
    <location>
        <begin position="192"/>
        <end position="214"/>
    </location>
</feature>
<keyword evidence="4 6" id="KW-1133">Transmembrane helix</keyword>
<comment type="subcellular location">
    <subcellularLocation>
        <location evidence="1">Membrane</location>
        <topology evidence="1">Multi-pass membrane protein</topology>
    </subcellularLocation>
</comment>
<evidence type="ECO:0000256" key="4">
    <source>
        <dbReference type="ARBA" id="ARBA00022989"/>
    </source>
</evidence>
<protein>
    <submittedName>
        <fullName evidence="7">Iron export ABC transporter permease subunit FetB</fullName>
    </submittedName>
</protein>
<reference evidence="8" key="1">
    <citation type="submission" date="2017-12" db="EMBL/GenBank/DDBJ databases">
        <title>Draft genome sequence of Telmatospirillum siberiense 26-4b1T, an acidotolerant peatland alphaproteobacterium potentially involved in sulfur cycling.</title>
        <authorList>
            <person name="Hausmann B."/>
            <person name="Pjevac P."/>
            <person name="Schreck K."/>
            <person name="Herbold C.W."/>
            <person name="Daims H."/>
            <person name="Wagner M."/>
            <person name="Pester M."/>
            <person name="Loy A."/>
        </authorList>
    </citation>
    <scope>NUCLEOTIDE SEQUENCE [LARGE SCALE GENOMIC DNA]</scope>
    <source>
        <strain evidence="8">26-4b1</strain>
    </source>
</reference>
<comment type="similarity">
    <text evidence="2">Belongs to the UPF0014 family.</text>
</comment>
<evidence type="ECO:0000256" key="6">
    <source>
        <dbReference type="SAM" id="Phobius"/>
    </source>
</evidence>
<keyword evidence="3 6" id="KW-0812">Transmembrane</keyword>
<dbReference type="Pfam" id="PF03649">
    <property type="entry name" value="UPF0014"/>
    <property type="match status" value="1"/>
</dbReference>
<feature type="transmembrane region" description="Helical" evidence="6">
    <location>
        <begin position="65"/>
        <end position="82"/>
    </location>
</feature>
<dbReference type="EMBL" id="PIUM01000023">
    <property type="protein sequence ID" value="PKU23127.1"/>
    <property type="molecule type" value="Genomic_DNA"/>
</dbReference>
<proteinExistence type="inferred from homology"/>
<dbReference type="RefSeq" id="WP_101252025.1">
    <property type="nucleotide sequence ID" value="NZ_PIUM01000023.1"/>
</dbReference>
<evidence type="ECO:0000313" key="8">
    <source>
        <dbReference type="Proteomes" id="UP000233293"/>
    </source>
</evidence>
<dbReference type="PANTHER" id="PTHR30028:SF0">
    <property type="entry name" value="PROTEIN ALUMINUM SENSITIVE 3"/>
    <property type="match status" value="1"/>
</dbReference>
<keyword evidence="5 6" id="KW-0472">Membrane</keyword>
<evidence type="ECO:0000313" key="7">
    <source>
        <dbReference type="EMBL" id="PKU23127.1"/>
    </source>
</evidence>
<comment type="caution">
    <text evidence="7">The sequence shown here is derived from an EMBL/GenBank/DDBJ whole genome shotgun (WGS) entry which is preliminary data.</text>
</comment>
<feature type="transmembrane region" description="Helical" evidence="6">
    <location>
        <begin position="129"/>
        <end position="152"/>
    </location>
</feature>
<feature type="transmembrane region" description="Helical" evidence="6">
    <location>
        <begin position="40"/>
        <end position="59"/>
    </location>
</feature>
<evidence type="ECO:0000256" key="1">
    <source>
        <dbReference type="ARBA" id="ARBA00004141"/>
    </source>
</evidence>
<dbReference type="PANTHER" id="PTHR30028">
    <property type="entry name" value="UPF0014 INNER MEMBRANE PROTEIN YBBM-RELATED"/>
    <property type="match status" value="1"/>
</dbReference>
<dbReference type="InterPro" id="IPR005226">
    <property type="entry name" value="UPF0014_fam"/>
</dbReference>
<accession>A0A2N3PRU8</accession>
<organism evidence="7 8">
    <name type="scientific">Telmatospirillum siberiense</name>
    <dbReference type="NCBI Taxonomy" id="382514"/>
    <lineage>
        <taxon>Bacteria</taxon>
        <taxon>Pseudomonadati</taxon>
        <taxon>Pseudomonadota</taxon>
        <taxon>Alphaproteobacteria</taxon>
        <taxon>Rhodospirillales</taxon>
        <taxon>Rhodospirillaceae</taxon>
        <taxon>Telmatospirillum</taxon>
    </lineage>
</organism>